<gene>
    <name evidence="1" type="ORF">RFULGI_LOCUS1286</name>
</gene>
<name>A0A9N8Z430_9GLOM</name>
<organism evidence="1 2">
    <name type="scientific">Racocetra fulgida</name>
    <dbReference type="NCBI Taxonomy" id="60492"/>
    <lineage>
        <taxon>Eukaryota</taxon>
        <taxon>Fungi</taxon>
        <taxon>Fungi incertae sedis</taxon>
        <taxon>Mucoromycota</taxon>
        <taxon>Glomeromycotina</taxon>
        <taxon>Glomeromycetes</taxon>
        <taxon>Diversisporales</taxon>
        <taxon>Gigasporaceae</taxon>
        <taxon>Racocetra</taxon>
    </lineage>
</organism>
<accession>A0A9N8Z430</accession>
<protein>
    <submittedName>
        <fullName evidence="1">18398_t:CDS:1</fullName>
    </submittedName>
</protein>
<dbReference type="EMBL" id="CAJVPZ010000744">
    <property type="protein sequence ID" value="CAG8475037.1"/>
    <property type="molecule type" value="Genomic_DNA"/>
</dbReference>
<evidence type="ECO:0000313" key="2">
    <source>
        <dbReference type="Proteomes" id="UP000789396"/>
    </source>
</evidence>
<proteinExistence type="predicted"/>
<keyword evidence="2" id="KW-1185">Reference proteome</keyword>
<sequence length="65" mass="7518">MLVGDYKYNHYITQQQVAPYAIEKYSSHAGDKCFKNNSSRAGDNVQRNIKITAHVLETNVQRFQK</sequence>
<evidence type="ECO:0000313" key="1">
    <source>
        <dbReference type="EMBL" id="CAG8475037.1"/>
    </source>
</evidence>
<comment type="caution">
    <text evidence="1">The sequence shown here is derived from an EMBL/GenBank/DDBJ whole genome shotgun (WGS) entry which is preliminary data.</text>
</comment>
<reference evidence="1" key="1">
    <citation type="submission" date="2021-06" db="EMBL/GenBank/DDBJ databases">
        <authorList>
            <person name="Kallberg Y."/>
            <person name="Tangrot J."/>
            <person name="Rosling A."/>
        </authorList>
    </citation>
    <scope>NUCLEOTIDE SEQUENCE</scope>
    <source>
        <strain evidence="1">IN212</strain>
    </source>
</reference>
<dbReference type="AlphaFoldDB" id="A0A9N8Z430"/>
<dbReference type="Proteomes" id="UP000789396">
    <property type="component" value="Unassembled WGS sequence"/>
</dbReference>